<organism evidence="1 2">
    <name type="scientific">Parasponia andersonii</name>
    <name type="common">Sponia andersonii</name>
    <dbReference type="NCBI Taxonomy" id="3476"/>
    <lineage>
        <taxon>Eukaryota</taxon>
        <taxon>Viridiplantae</taxon>
        <taxon>Streptophyta</taxon>
        <taxon>Embryophyta</taxon>
        <taxon>Tracheophyta</taxon>
        <taxon>Spermatophyta</taxon>
        <taxon>Magnoliopsida</taxon>
        <taxon>eudicotyledons</taxon>
        <taxon>Gunneridae</taxon>
        <taxon>Pentapetalae</taxon>
        <taxon>rosids</taxon>
        <taxon>fabids</taxon>
        <taxon>Rosales</taxon>
        <taxon>Cannabaceae</taxon>
        <taxon>Parasponia</taxon>
    </lineage>
</organism>
<comment type="caution">
    <text evidence="1">The sequence shown here is derived from an EMBL/GenBank/DDBJ whole genome shotgun (WGS) entry which is preliminary data.</text>
</comment>
<feature type="non-terminal residue" evidence="1">
    <location>
        <position position="160"/>
    </location>
</feature>
<reference evidence="2" key="1">
    <citation type="submission" date="2016-06" db="EMBL/GenBank/DDBJ databases">
        <title>Parallel loss of symbiosis genes in relatives of nitrogen-fixing non-legume Parasponia.</title>
        <authorList>
            <person name="Van Velzen R."/>
            <person name="Holmer R."/>
            <person name="Bu F."/>
            <person name="Rutten L."/>
            <person name="Van Zeijl A."/>
            <person name="Liu W."/>
            <person name="Santuari L."/>
            <person name="Cao Q."/>
            <person name="Sharma T."/>
            <person name="Shen D."/>
            <person name="Roswanjaya Y."/>
            <person name="Wardhani T."/>
            <person name="Kalhor M.S."/>
            <person name="Jansen J."/>
            <person name="Van den Hoogen J."/>
            <person name="Gungor B."/>
            <person name="Hartog M."/>
            <person name="Hontelez J."/>
            <person name="Verver J."/>
            <person name="Yang W.-C."/>
            <person name="Schijlen E."/>
            <person name="Repin R."/>
            <person name="Schilthuizen M."/>
            <person name="Schranz E."/>
            <person name="Heidstra R."/>
            <person name="Miyata K."/>
            <person name="Fedorova E."/>
            <person name="Kohlen W."/>
            <person name="Bisseling T."/>
            <person name="Smit S."/>
            <person name="Geurts R."/>
        </authorList>
    </citation>
    <scope>NUCLEOTIDE SEQUENCE [LARGE SCALE GENOMIC DNA]</scope>
    <source>
        <strain evidence="2">cv. WU1-14</strain>
    </source>
</reference>
<dbReference type="OrthoDB" id="10473151at2759"/>
<name>A0A2P5BGG7_PARAD</name>
<dbReference type="Proteomes" id="UP000237105">
    <property type="component" value="Unassembled WGS sequence"/>
</dbReference>
<sequence length="160" mass="18435">MTKHFVTKYLKNSCDRPSLFIMYCCDVFSSKFKDSFVTICSSENDDDGTIDHMDTLLEDFDLSFFRQHYRISFPGSHCNGIICISGQREDNNVLLCNPALREFKLIITSSCFGPSMGLNRKRLLGFGHDMRSITSTKLLGCFLKMVTFLELKYTHWVLII</sequence>
<accession>A0A2P5BGG7</accession>
<evidence type="ECO:0000313" key="2">
    <source>
        <dbReference type="Proteomes" id="UP000237105"/>
    </source>
</evidence>
<keyword evidence="2" id="KW-1185">Reference proteome</keyword>
<evidence type="ECO:0000313" key="1">
    <source>
        <dbReference type="EMBL" id="PON47872.1"/>
    </source>
</evidence>
<dbReference type="AlphaFoldDB" id="A0A2P5BGG7"/>
<proteinExistence type="predicted"/>
<protein>
    <submittedName>
        <fullName evidence="1">Uncharacterized protein</fullName>
    </submittedName>
</protein>
<dbReference type="EMBL" id="JXTB01000286">
    <property type="protein sequence ID" value="PON47872.1"/>
    <property type="molecule type" value="Genomic_DNA"/>
</dbReference>
<gene>
    <name evidence="1" type="ORF">PanWU01x14_241110</name>
</gene>